<protein>
    <submittedName>
        <fullName evidence="2">Uncharacterized protein</fullName>
    </submittedName>
</protein>
<dbReference type="Proteomes" id="UP000053841">
    <property type="component" value="Unassembled WGS sequence"/>
</dbReference>
<keyword evidence="3" id="KW-1185">Reference proteome</keyword>
<evidence type="ECO:0000256" key="1">
    <source>
        <dbReference type="SAM" id="Phobius"/>
    </source>
</evidence>
<organism evidence="2 3">
    <name type="scientific">Cochliobolus carbonum (strain 26-R-13)</name>
    <name type="common">Maize leaf spot fungus</name>
    <name type="synonym">Bipolaris zeicola</name>
    <dbReference type="NCBI Taxonomy" id="930089"/>
    <lineage>
        <taxon>Eukaryota</taxon>
        <taxon>Fungi</taxon>
        <taxon>Dikarya</taxon>
        <taxon>Ascomycota</taxon>
        <taxon>Pezizomycotina</taxon>
        <taxon>Dothideomycetes</taxon>
        <taxon>Pleosporomycetidae</taxon>
        <taxon>Pleosporales</taxon>
        <taxon>Pleosporineae</taxon>
        <taxon>Pleosporaceae</taxon>
        <taxon>Bipolaris</taxon>
    </lineage>
</organism>
<accession>W6YLS0</accession>
<gene>
    <name evidence="2" type="ORF">COCCADRAFT_99110</name>
</gene>
<name>W6YLS0_COCC2</name>
<dbReference type="RefSeq" id="XP_007713419.1">
    <property type="nucleotide sequence ID" value="XM_007715229.1"/>
</dbReference>
<feature type="transmembrane region" description="Helical" evidence="1">
    <location>
        <begin position="12"/>
        <end position="34"/>
    </location>
</feature>
<dbReference type="EMBL" id="KI964637">
    <property type="protein sequence ID" value="EUC32306.1"/>
    <property type="molecule type" value="Genomic_DNA"/>
</dbReference>
<dbReference type="GeneID" id="19154735"/>
<evidence type="ECO:0000313" key="2">
    <source>
        <dbReference type="EMBL" id="EUC32306.1"/>
    </source>
</evidence>
<keyword evidence="1" id="KW-0812">Transmembrane</keyword>
<proteinExistence type="predicted"/>
<dbReference type="KEGG" id="bze:COCCADRAFT_99110"/>
<sequence length="62" mass="7199">MDQGETGLQEEIRGFFFIYWFCFCWIRVTMIATLSGSRRVGEHDHLLRGNRRMGRGGLYGIG</sequence>
<dbReference type="AlphaFoldDB" id="W6YLS0"/>
<dbReference type="HOGENOM" id="CLU_2903870_0_0_1"/>
<evidence type="ECO:0000313" key="3">
    <source>
        <dbReference type="Proteomes" id="UP000053841"/>
    </source>
</evidence>
<keyword evidence="1" id="KW-0472">Membrane</keyword>
<keyword evidence="1" id="KW-1133">Transmembrane helix</keyword>
<reference evidence="2 3" key="1">
    <citation type="journal article" date="2013" name="PLoS Genet.">
        <title>Comparative genome structure, secondary metabolite, and effector coding capacity across Cochliobolus pathogens.</title>
        <authorList>
            <person name="Condon B.J."/>
            <person name="Leng Y."/>
            <person name="Wu D."/>
            <person name="Bushley K.E."/>
            <person name="Ohm R.A."/>
            <person name="Otillar R."/>
            <person name="Martin J."/>
            <person name="Schackwitz W."/>
            <person name="Grimwood J."/>
            <person name="MohdZainudin N."/>
            <person name="Xue C."/>
            <person name="Wang R."/>
            <person name="Manning V.A."/>
            <person name="Dhillon B."/>
            <person name="Tu Z.J."/>
            <person name="Steffenson B.J."/>
            <person name="Salamov A."/>
            <person name="Sun H."/>
            <person name="Lowry S."/>
            <person name="LaButti K."/>
            <person name="Han J."/>
            <person name="Copeland A."/>
            <person name="Lindquist E."/>
            <person name="Barry K."/>
            <person name="Schmutz J."/>
            <person name="Baker S.E."/>
            <person name="Ciuffetti L.M."/>
            <person name="Grigoriev I.V."/>
            <person name="Zhong S."/>
            <person name="Turgeon B.G."/>
        </authorList>
    </citation>
    <scope>NUCLEOTIDE SEQUENCE [LARGE SCALE GENOMIC DNA]</scope>
    <source>
        <strain evidence="2 3">26-R-13</strain>
    </source>
</reference>